<evidence type="ECO:0000259" key="1">
    <source>
        <dbReference type="Pfam" id="PF00154"/>
    </source>
</evidence>
<dbReference type="Pfam" id="PF00154">
    <property type="entry name" value="RecA_N"/>
    <property type="match status" value="1"/>
</dbReference>
<dbReference type="Gene3D" id="3.40.50.300">
    <property type="entry name" value="P-loop containing nucleotide triphosphate hydrolases"/>
    <property type="match status" value="1"/>
</dbReference>
<comment type="caution">
    <text evidence="2">The sequence shown here is derived from an EMBL/GenBank/DDBJ whole genome shotgun (WGS) entry which is preliminary data.</text>
</comment>
<dbReference type="PIRSF" id="PIRSF037290">
    <property type="entry name" value="UCP037290"/>
    <property type="match status" value="1"/>
</dbReference>
<organism evidence="2 3">
    <name type="scientific">Aliiglaciecola litoralis</name>
    <dbReference type="NCBI Taxonomy" id="582857"/>
    <lineage>
        <taxon>Bacteria</taxon>
        <taxon>Pseudomonadati</taxon>
        <taxon>Pseudomonadota</taxon>
        <taxon>Gammaproteobacteria</taxon>
        <taxon>Alteromonadales</taxon>
        <taxon>Alteromonadaceae</taxon>
        <taxon>Aliiglaciecola</taxon>
    </lineage>
</organism>
<dbReference type="RefSeq" id="WP_343858726.1">
    <property type="nucleotide sequence ID" value="NZ_BAAAFD010000004.1"/>
</dbReference>
<protein>
    <submittedName>
        <fullName evidence="2">Translesion DNA synthesis-associated protein ImuA</fullName>
    </submittedName>
</protein>
<evidence type="ECO:0000313" key="3">
    <source>
        <dbReference type="Proteomes" id="UP001500359"/>
    </source>
</evidence>
<sequence length="227" mass="25360">MNTLLEQLKNKRLVWQANQQNAIANTDSTGYQELDVALHGGFPQQGVIDIDSAVGIGEIRLLLPALRARQQQTQRQLVFIAAPMQINGEMFAQAGLSLEHILIIQPETPEHALWSAEQCLKSGCCHSVLLWHQQLEVAQAKRLQLAAEQGDALHLLFRHKRQLSMSLPVNLAMKLSPHAQGLSVQITKRKGGWPDNPFQVDMTKAWPTLTRVRHADNVIQLPQSKVS</sequence>
<reference evidence="2 3" key="1">
    <citation type="journal article" date="2019" name="Int. J. Syst. Evol. Microbiol.">
        <title>The Global Catalogue of Microorganisms (GCM) 10K type strain sequencing project: providing services to taxonomists for standard genome sequencing and annotation.</title>
        <authorList>
            <consortium name="The Broad Institute Genomics Platform"/>
            <consortium name="The Broad Institute Genome Sequencing Center for Infectious Disease"/>
            <person name="Wu L."/>
            <person name="Ma J."/>
        </authorList>
    </citation>
    <scope>NUCLEOTIDE SEQUENCE [LARGE SCALE GENOMIC DNA]</scope>
    <source>
        <strain evidence="2 3">JCM 15896</strain>
    </source>
</reference>
<dbReference type="InterPro" id="IPR049428">
    <property type="entry name" value="RecA-like_N"/>
</dbReference>
<keyword evidence="3" id="KW-1185">Reference proteome</keyword>
<dbReference type="InterPro" id="IPR047610">
    <property type="entry name" value="ImuA_translesion"/>
</dbReference>
<evidence type="ECO:0000313" key="2">
    <source>
        <dbReference type="EMBL" id="GAA0856141.1"/>
    </source>
</evidence>
<dbReference type="Proteomes" id="UP001500359">
    <property type="component" value="Unassembled WGS sequence"/>
</dbReference>
<dbReference type="SUPFAM" id="SSF52540">
    <property type="entry name" value="P-loop containing nucleoside triphosphate hydrolases"/>
    <property type="match status" value="1"/>
</dbReference>
<dbReference type="InterPro" id="IPR027417">
    <property type="entry name" value="P-loop_NTPase"/>
</dbReference>
<dbReference type="InterPro" id="IPR017166">
    <property type="entry name" value="UCP037290"/>
</dbReference>
<dbReference type="EMBL" id="BAAAFD010000004">
    <property type="protein sequence ID" value="GAA0856141.1"/>
    <property type="molecule type" value="Genomic_DNA"/>
</dbReference>
<name>A0ABN1LHI4_9ALTE</name>
<accession>A0ABN1LHI4</accession>
<dbReference type="NCBIfam" id="NF033429">
    <property type="entry name" value="ImuA_translesion"/>
    <property type="match status" value="1"/>
</dbReference>
<gene>
    <name evidence="2" type="primary">imuA</name>
    <name evidence="2" type="ORF">GCM10009114_16970</name>
</gene>
<feature type="domain" description="RecA-like N-terminal" evidence="1">
    <location>
        <begin position="18"/>
        <end position="128"/>
    </location>
</feature>
<proteinExistence type="predicted"/>